<evidence type="ECO:0000256" key="10">
    <source>
        <dbReference type="SAM" id="Coils"/>
    </source>
</evidence>
<keyword evidence="7 10" id="KW-0175">Coiled coil</keyword>
<keyword evidence="2" id="KW-0813">Transport</keyword>
<dbReference type="InParanoid" id="A0A3N4KR49"/>
<sequence length="744" mass="82903">MPKSPTSQRRISTSSLDEVSLIDELPPPKETVSAAPEPSPVVSTSPTSIVESIAESITNRFSRSSTASSQNSTTTSKAATPVLPPRKLSAPPQPPLPPTPPAAATPQPPPPPPPVRRSPFSWLRSSPSTPTTATAASSSAQSNSRRATASSIATLASVASNAPTMQGNNESWLHALESEREERENEVARGTQNLRENFKKIREAREGMPVPADEDKDTTGKGSMFSAIGFGGTPATPLQEDTPPPPGSAPATASSIKEDEIDWDLWQAIVDDADKVASEKPAELSQAVQAGIPPTLRGTIWQSMASSKSLELEAMYRDVVALPGTATSEDARPIFGSHWLWDPSPTSSHTWGKTVAQLEKVIKRDLGERTSFGKYKVDQKALMGVCKAYALFDPEVGYTQGMTFIATVLLLNMTEEEAFCIFVKLMNKYKLRTMFQDKMKGLELRLFQYDRILEDYEPKLAIHLKRQGIESSLYAAQWFLTLFTYKFPLQLVLRVFDLLFSEGLEGPILKFGIVMMGKNASTLLGMEFDNLGPFLKERLFDVYLDVTPSASSVKEAGFFGNGGEKEVYRANLMVQDACAIKISQGTLDRYEREWEEIVRVKRDAEQELETLKRANLNSTLKVKKLEEQNEELNREYVRIASSEVELKVLNDQLADENEELRAKVEMLKESLDRQPQEIEDRLREEMRILMEKNLAVHTENQTLEENMMEMEKELVSTKMQLATINEDYDLLKNRWNDLKKALGD</sequence>
<feature type="compositionally biased region" description="Polar residues" evidence="11">
    <location>
        <begin position="1"/>
        <end position="17"/>
    </location>
</feature>
<evidence type="ECO:0000256" key="6">
    <source>
        <dbReference type="ARBA" id="ARBA00022927"/>
    </source>
</evidence>
<dbReference type="Pfam" id="PF23436">
    <property type="entry name" value="RabGap-TBC_2"/>
    <property type="match status" value="1"/>
</dbReference>
<dbReference type="GO" id="GO:0016192">
    <property type="term" value="P:vesicle-mediated transport"/>
    <property type="evidence" value="ECO:0007669"/>
    <property type="project" value="UniProtKB-KW"/>
</dbReference>
<dbReference type="PROSITE" id="PS50086">
    <property type="entry name" value="TBC_RABGAP"/>
    <property type="match status" value="1"/>
</dbReference>
<dbReference type="InterPro" id="IPR035969">
    <property type="entry name" value="Rab-GAP_TBC_sf"/>
</dbReference>
<evidence type="ECO:0000256" key="9">
    <source>
        <dbReference type="ARBA" id="ARBA00072088"/>
    </source>
</evidence>
<dbReference type="OrthoDB" id="295078at2759"/>
<dbReference type="PANTHER" id="PTHR47219">
    <property type="entry name" value="RAB GTPASE-ACTIVATING PROTEIN 1-LIKE"/>
    <property type="match status" value="1"/>
</dbReference>
<keyword evidence="14" id="KW-1185">Reference proteome</keyword>
<feature type="compositionally biased region" description="Low complexity" evidence="11">
    <location>
        <begin position="32"/>
        <end position="53"/>
    </location>
</feature>
<evidence type="ECO:0000256" key="11">
    <source>
        <dbReference type="SAM" id="MobiDB-lite"/>
    </source>
</evidence>
<dbReference type="FunFam" id="1.10.472.80:FF:000044">
    <property type="entry name" value="GTPase-activating protein GYP5"/>
    <property type="match status" value="1"/>
</dbReference>
<evidence type="ECO:0000256" key="1">
    <source>
        <dbReference type="ARBA" id="ARBA00004496"/>
    </source>
</evidence>
<dbReference type="Gene3D" id="1.10.10.750">
    <property type="entry name" value="Ypt/Rab-GAP domain of gyp1p, domain 1"/>
    <property type="match status" value="1"/>
</dbReference>
<accession>A0A3N4KR49</accession>
<name>A0A3N4KR49_9PEZI</name>
<dbReference type="SUPFAM" id="SSF47923">
    <property type="entry name" value="Ypt/Rab-GAP domain of gyp1p"/>
    <property type="match status" value="2"/>
</dbReference>
<feature type="domain" description="Rab-GAP TBC" evidence="12">
    <location>
        <begin position="291"/>
        <end position="503"/>
    </location>
</feature>
<dbReference type="Gene3D" id="1.10.8.270">
    <property type="entry name" value="putative rabgap domain of human tbc1 domain family member 14 like domains"/>
    <property type="match status" value="1"/>
</dbReference>
<dbReference type="InterPro" id="IPR050302">
    <property type="entry name" value="Rab_GAP_TBC_domain"/>
</dbReference>
<gene>
    <name evidence="13" type="ORF">P167DRAFT_486932</name>
</gene>
<evidence type="ECO:0000256" key="3">
    <source>
        <dbReference type="ARBA" id="ARBA00022468"/>
    </source>
</evidence>
<evidence type="ECO:0000256" key="5">
    <source>
        <dbReference type="ARBA" id="ARBA00022892"/>
    </source>
</evidence>
<dbReference type="Gene3D" id="1.10.472.80">
    <property type="entry name" value="Ypt/Rab-GAP domain of gyp1p, domain 3"/>
    <property type="match status" value="1"/>
</dbReference>
<feature type="region of interest" description="Disordered" evidence="11">
    <location>
        <begin position="232"/>
        <end position="254"/>
    </location>
</feature>
<keyword evidence="6" id="KW-0653">Protein transport</keyword>
<feature type="compositionally biased region" description="Basic and acidic residues" evidence="11">
    <location>
        <begin position="177"/>
        <end position="187"/>
    </location>
</feature>
<dbReference type="PANTHER" id="PTHR47219:SF9">
    <property type="entry name" value="GTPASE ACTIVATING PROTEIN AND CENTROSOME-ASSOCIATED, ISOFORM B"/>
    <property type="match status" value="1"/>
</dbReference>
<keyword evidence="4" id="KW-0963">Cytoplasm</keyword>
<evidence type="ECO:0000259" key="12">
    <source>
        <dbReference type="PROSITE" id="PS50086"/>
    </source>
</evidence>
<feature type="compositionally biased region" description="Low complexity" evidence="11">
    <location>
        <begin position="62"/>
        <end position="80"/>
    </location>
</feature>
<evidence type="ECO:0000313" key="14">
    <source>
        <dbReference type="Proteomes" id="UP000277580"/>
    </source>
</evidence>
<comment type="subcellular location">
    <subcellularLocation>
        <location evidence="1">Cytoplasm</location>
    </subcellularLocation>
</comment>
<feature type="region of interest" description="Disordered" evidence="11">
    <location>
        <begin position="177"/>
        <end position="196"/>
    </location>
</feature>
<evidence type="ECO:0000256" key="2">
    <source>
        <dbReference type="ARBA" id="ARBA00022448"/>
    </source>
</evidence>
<dbReference type="SMART" id="SM00164">
    <property type="entry name" value="TBC"/>
    <property type="match status" value="1"/>
</dbReference>
<keyword evidence="3" id="KW-0343">GTPase activation</keyword>
<dbReference type="GO" id="GO:0005096">
    <property type="term" value="F:GTPase activator activity"/>
    <property type="evidence" value="ECO:0007669"/>
    <property type="project" value="UniProtKB-KW"/>
</dbReference>
<feature type="coiled-coil region" evidence="10">
    <location>
        <begin position="587"/>
        <end position="727"/>
    </location>
</feature>
<evidence type="ECO:0000256" key="7">
    <source>
        <dbReference type="ARBA" id="ARBA00023054"/>
    </source>
</evidence>
<dbReference type="GO" id="GO:0005737">
    <property type="term" value="C:cytoplasm"/>
    <property type="evidence" value="ECO:0007669"/>
    <property type="project" value="UniProtKB-SubCell"/>
</dbReference>
<keyword evidence="5" id="KW-0931">ER-Golgi transport</keyword>
<dbReference type="GO" id="GO:0031267">
    <property type="term" value="F:small GTPase binding"/>
    <property type="evidence" value="ECO:0007669"/>
    <property type="project" value="TreeGrafter"/>
</dbReference>
<evidence type="ECO:0000313" key="13">
    <source>
        <dbReference type="EMBL" id="RPB13064.1"/>
    </source>
</evidence>
<dbReference type="FunCoup" id="A0A3N4KR49">
    <property type="interactions" value="192"/>
</dbReference>
<protein>
    <recommendedName>
        <fullName evidence="9">GTPase-activating protein GYP5</fullName>
    </recommendedName>
</protein>
<dbReference type="AlphaFoldDB" id="A0A3N4KR49"/>
<dbReference type="EMBL" id="ML119125">
    <property type="protein sequence ID" value="RPB13064.1"/>
    <property type="molecule type" value="Genomic_DNA"/>
</dbReference>
<feature type="compositionally biased region" description="Low complexity" evidence="11">
    <location>
        <begin position="124"/>
        <end position="151"/>
    </location>
</feature>
<comment type="similarity">
    <text evidence="8">Belongs to the GYP5 family.</text>
</comment>
<feature type="compositionally biased region" description="Pro residues" evidence="11">
    <location>
        <begin position="91"/>
        <end position="116"/>
    </location>
</feature>
<reference evidence="13 14" key="1">
    <citation type="journal article" date="2018" name="Nat. Ecol. Evol.">
        <title>Pezizomycetes genomes reveal the molecular basis of ectomycorrhizal truffle lifestyle.</title>
        <authorList>
            <person name="Murat C."/>
            <person name="Payen T."/>
            <person name="Noel B."/>
            <person name="Kuo A."/>
            <person name="Morin E."/>
            <person name="Chen J."/>
            <person name="Kohler A."/>
            <person name="Krizsan K."/>
            <person name="Balestrini R."/>
            <person name="Da Silva C."/>
            <person name="Montanini B."/>
            <person name="Hainaut M."/>
            <person name="Levati E."/>
            <person name="Barry K.W."/>
            <person name="Belfiori B."/>
            <person name="Cichocki N."/>
            <person name="Clum A."/>
            <person name="Dockter R.B."/>
            <person name="Fauchery L."/>
            <person name="Guy J."/>
            <person name="Iotti M."/>
            <person name="Le Tacon F."/>
            <person name="Lindquist E.A."/>
            <person name="Lipzen A."/>
            <person name="Malagnac F."/>
            <person name="Mello A."/>
            <person name="Molinier V."/>
            <person name="Miyauchi S."/>
            <person name="Poulain J."/>
            <person name="Riccioni C."/>
            <person name="Rubini A."/>
            <person name="Sitrit Y."/>
            <person name="Splivallo R."/>
            <person name="Traeger S."/>
            <person name="Wang M."/>
            <person name="Zifcakova L."/>
            <person name="Wipf D."/>
            <person name="Zambonelli A."/>
            <person name="Paolocci F."/>
            <person name="Nowrousian M."/>
            <person name="Ottonello S."/>
            <person name="Baldrian P."/>
            <person name="Spatafora J.W."/>
            <person name="Henrissat B."/>
            <person name="Nagy L.G."/>
            <person name="Aury J.M."/>
            <person name="Wincker P."/>
            <person name="Grigoriev I.V."/>
            <person name="Bonfante P."/>
            <person name="Martin F.M."/>
        </authorList>
    </citation>
    <scope>NUCLEOTIDE SEQUENCE [LARGE SCALE GENOMIC DNA]</scope>
    <source>
        <strain evidence="13 14">CCBAS932</strain>
    </source>
</reference>
<proteinExistence type="inferred from homology"/>
<evidence type="ECO:0000256" key="4">
    <source>
        <dbReference type="ARBA" id="ARBA00022490"/>
    </source>
</evidence>
<dbReference type="Proteomes" id="UP000277580">
    <property type="component" value="Unassembled WGS sequence"/>
</dbReference>
<dbReference type="STRING" id="1392247.A0A3N4KR49"/>
<organism evidence="13 14">
    <name type="scientific">Morchella conica CCBAS932</name>
    <dbReference type="NCBI Taxonomy" id="1392247"/>
    <lineage>
        <taxon>Eukaryota</taxon>
        <taxon>Fungi</taxon>
        <taxon>Dikarya</taxon>
        <taxon>Ascomycota</taxon>
        <taxon>Pezizomycotina</taxon>
        <taxon>Pezizomycetes</taxon>
        <taxon>Pezizales</taxon>
        <taxon>Morchellaceae</taxon>
        <taxon>Morchella</taxon>
    </lineage>
</organism>
<dbReference type="FunFam" id="1.10.10.750:FF:000003">
    <property type="entry name" value="GTPase activating protein (Evi5)"/>
    <property type="match status" value="1"/>
</dbReference>
<feature type="region of interest" description="Disordered" evidence="11">
    <location>
        <begin position="1"/>
        <end position="151"/>
    </location>
</feature>
<evidence type="ECO:0000256" key="8">
    <source>
        <dbReference type="ARBA" id="ARBA00061661"/>
    </source>
</evidence>
<dbReference type="GO" id="GO:0015031">
    <property type="term" value="P:protein transport"/>
    <property type="evidence" value="ECO:0007669"/>
    <property type="project" value="UniProtKB-KW"/>
</dbReference>
<dbReference type="InterPro" id="IPR000195">
    <property type="entry name" value="Rab-GAP-TBC_dom"/>
</dbReference>